<dbReference type="OrthoDB" id="504689at2759"/>
<dbReference type="PANTHER" id="PTHR30546:SF23">
    <property type="entry name" value="FLAVOPROTEIN-LIKE PROTEIN YCP4-RELATED"/>
    <property type="match status" value="1"/>
</dbReference>
<dbReference type="SUPFAM" id="SSF52218">
    <property type="entry name" value="Flavoproteins"/>
    <property type="match status" value="1"/>
</dbReference>
<gene>
    <name evidence="3" type="ORF">HYPSUDRAFT_197500</name>
</gene>
<dbReference type="GO" id="GO:0010181">
    <property type="term" value="F:FMN binding"/>
    <property type="evidence" value="ECO:0007669"/>
    <property type="project" value="InterPro"/>
</dbReference>
<reference evidence="4" key="1">
    <citation type="submission" date="2014-04" db="EMBL/GenBank/DDBJ databases">
        <title>Evolutionary Origins and Diversification of the Mycorrhizal Mutualists.</title>
        <authorList>
            <consortium name="DOE Joint Genome Institute"/>
            <consortium name="Mycorrhizal Genomics Consortium"/>
            <person name="Kohler A."/>
            <person name="Kuo A."/>
            <person name="Nagy L.G."/>
            <person name="Floudas D."/>
            <person name="Copeland A."/>
            <person name="Barry K.W."/>
            <person name="Cichocki N."/>
            <person name="Veneault-Fourrey C."/>
            <person name="LaButti K."/>
            <person name="Lindquist E.A."/>
            <person name="Lipzen A."/>
            <person name="Lundell T."/>
            <person name="Morin E."/>
            <person name="Murat C."/>
            <person name="Riley R."/>
            <person name="Ohm R."/>
            <person name="Sun H."/>
            <person name="Tunlid A."/>
            <person name="Henrissat B."/>
            <person name="Grigoriev I.V."/>
            <person name="Hibbett D.S."/>
            <person name="Martin F."/>
        </authorList>
    </citation>
    <scope>NUCLEOTIDE SEQUENCE [LARGE SCALE GENOMIC DNA]</scope>
    <source>
        <strain evidence="4">FD-334 SS-4</strain>
    </source>
</reference>
<dbReference type="GO" id="GO:0016020">
    <property type="term" value="C:membrane"/>
    <property type="evidence" value="ECO:0007669"/>
    <property type="project" value="TreeGrafter"/>
</dbReference>
<evidence type="ECO:0000256" key="1">
    <source>
        <dbReference type="ARBA" id="ARBA00006961"/>
    </source>
</evidence>
<evidence type="ECO:0000313" key="4">
    <source>
        <dbReference type="Proteomes" id="UP000054270"/>
    </source>
</evidence>
<accession>A0A0D2Q867</accession>
<dbReference type="EMBL" id="KN817522">
    <property type="protein sequence ID" value="KJA27930.1"/>
    <property type="molecule type" value="Genomic_DNA"/>
</dbReference>
<dbReference type="GO" id="GO:0003955">
    <property type="term" value="F:NAD(P)H dehydrogenase (quinone) activity"/>
    <property type="evidence" value="ECO:0007669"/>
    <property type="project" value="TreeGrafter"/>
</dbReference>
<proteinExistence type="inferred from homology"/>
<dbReference type="PANTHER" id="PTHR30546">
    <property type="entry name" value="FLAVODOXIN-RELATED PROTEIN WRBA-RELATED"/>
    <property type="match status" value="1"/>
</dbReference>
<sequence length="227" mass="24537">MSSPHPRIAIIIYSMFGHIAQMAESEKKGITERGGEADIYQVSETLSADILEKMHSPPKPNYPIASPNTMLEYDAFLFGIPTRYGNMPAQLKASPSKYAGVFVSTSSAGGGQEMTPLTFMSTLVHQGMIFVPLGYATGLAQLVSLEQSHGGAGLLRPKLVDKPLWGWLCLFGRVLIAAWDLIGSPWGAGTFAASDGSRMPSDLEKDIAMCQGSAFYETVSRVKWVSK</sequence>
<dbReference type="PROSITE" id="PS50902">
    <property type="entry name" value="FLAVODOXIN_LIKE"/>
    <property type="match status" value="1"/>
</dbReference>
<feature type="domain" description="Flavodoxin-like" evidence="2">
    <location>
        <begin position="8"/>
        <end position="215"/>
    </location>
</feature>
<keyword evidence="4" id="KW-1185">Reference proteome</keyword>
<name>A0A0D2Q867_HYPSF</name>
<evidence type="ECO:0000259" key="2">
    <source>
        <dbReference type="PROSITE" id="PS50902"/>
    </source>
</evidence>
<dbReference type="OMA" id="SGMFEME"/>
<evidence type="ECO:0000313" key="3">
    <source>
        <dbReference type="EMBL" id="KJA27930.1"/>
    </source>
</evidence>
<dbReference type="InterPro" id="IPR029039">
    <property type="entry name" value="Flavoprotein-like_sf"/>
</dbReference>
<dbReference type="AlphaFoldDB" id="A0A0D2Q867"/>
<organism evidence="3 4">
    <name type="scientific">Hypholoma sublateritium (strain FD-334 SS-4)</name>
    <dbReference type="NCBI Taxonomy" id="945553"/>
    <lineage>
        <taxon>Eukaryota</taxon>
        <taxon>Fungi</taxon>
        <taxon>Dikarya</taxon>
        <taxon>Basidiomycota</taxon>
        <taxon>Agaricomycotina</taxon>
        <taxon>Agaricomycetes</taxon>
        <taxon>Agaricomycetidae</taxon>
        <taxon>Agaricales</taxon>
        <taxon>Agaricineae</taxon>
        <taxon>Strophariaceae</taxon>
        <taxon>Hypholoma</taxon>
    </lineage>
</organism>
<dbReference type="Gene3D" id="3.40.50.360">
    <property type="match status" value="2"/>
</dbReference>
<protein>
    <submittedName>
        <fullName evidence="3">Benzoquinone reductase</fullName>
    </submittedName>
</protein>
<dbReference type="InterPro" id="IPR008254">
    <property type="entry name" value="Flavodoxin/NO_synth"/>
</dbReference>
<dbReference type="Proteomes" id="UP000054270">
    <property type="component" value="Unassembled WGS sequence"/>
</dbReference>
<comment type="similarity">
    <text evidence="1">Belongs to the WrbA family.</text>
</comment>